<dbReference type="EMBL" id="CM042057">
    <property type="protein sequence ID" value="KAI3691609.1"/>
    <property type="molecule type" value="Genomic_DNA"/>
</dbReference>
<evidence type="ECO:0000313" key="2">
    <source>
        <dbReference type="Proteomes" id="UP001055879"/>
    </source>
</evidence>
<keyword evidence="2" id="KW-1185">Reference proteome</keyword>
<evidence type="ECO:0000313" key="1">
    <source>
        <dbReference type="EMBL" id="KAI3691609.1"/>
    </source>
</evidence>
<name>A0ACB8Z1S8_ARCLA</name>
<reference evidence="1 2" key="2">
    <citation type="journal article" date="2022" name="Mol. Ecol. Resour.">
        <title>The genomes of chicory, endive, great burdock and yacon provide insights into Asteraceae paleo-polyploidization history and plant inulin production.</title>
        <authorList>
            <person name="Fan W."/>
            <person name="Wang S."/>
            <person name="Wang H."/>
            <person name="Wang A."/>
            <person name="Jiang F."/>
            <person name="Liu H."/>
            <person name="Zhao H."/>
            <person name="Xu D."/>
            <person name="Zhang Y."/>
        </authorList>
    </citation>
    <scope>NUCLEOTIDE SEQUENCE [LARGE SCALE GENOMIC DNA]</scope>
    <source>
        <strain evidence="2">cv. Niubang</strain>
    </source>
</reference>
<proteinExistence type="predicted"/>
<accession>A0ACB8Z1S8</accession>
<organism evidence="1 2">
    <name type="scientific">Arctium lappa</name>
    <name type="common">Greater burdock</name>
    <name type="synonym">Lappa major</name>
    <dbReference type="NCBI Taxonomy" id="4217"/>
    <lineage>
        <taxon>Eukaryota</taxon>
        <taxon>Viridiplantae</taxon>
        <taxon>Streptophyta</taxon>
        <taxon>Embryophyta</taxon>
        <taxon>Tracheophyta</taxon>
        <taxon>Spermatophyta</taxon>
        <taxon>Magnoliopsida</taxon>
        <taxon>eudicotyledons</taxon>
        <taxon>Gunneridae</taxon>
        <taxon>Pentapetalae</taxon>
        <taxon>asterids</taxon>
        <taxon>campanulids</taxon>
        <taxon>Asterales</taxon>
        <taxon>Asteraceae</taxon>
        <taxon>Carduoideae</taxon>
        <taxon>Cardueae</taxon>
        <taxon>Arctiinae</taxon>
        <taxon>Arctium</taxon>
    </lineage>
</organism>
<reference evidence="2" key="1">
    <citation type="journal article" date="2022" name="Mol. Ecol. Resour.">
        <title>The genomes of chicory, endive, great burdock and yacon provide insights into Asteraceae palaeo-polyploidization history and plant inulin production.</title>
        <authorList>
            <person name="Fan W."/>
            <person name="Wang S."/>
            <person name="Wang H."/>
            <person name="Wang A."/>
            <person name="Jiang F."/>
            <person name="Liu H."/>
            <person name="Zhao H."/>
            <person name="Xu D."/>
            <person name="Zhang Y."/>
        </authorList>
    </citation>
    <scope>NUCLEOTIDE SEQUENCE [LARGE SCALE GENOMIC DNA]</scope>
    <source>
        <strain evidence="2">cv. Niubang</strain>
    </source>
</reference>
<dbReference type="Proteomes" id="UP001055879">
    <property type="component" value="Linkage Group LG11"/>
</dbReference>
<gene>
    <name evidence="1" type="ORF">L6452_31406</name>
</gene>
<sequence>MAENNPSNSDHQLSDKLTKAAKTVTVGGLLLMFSPVLIMFSPMLVPAYIVYWLYRYVTGKHPAGSDQVAKAQGKISDAAADVKNKVVQAGEKVLDTAEDVKNKVAETGQKIVDAAEDLAKNNVVTKAGEKVVETAEDLVKDGVSTAAEVAEGAKNAVEKLGQDIFKLGGGGGK</sequence>
<comment type="caution">
    <text evidence="1">The sequence shown here is derived from an EMBL/GenBank/DDBJ whole genome shotgun (WGS) entry which is preliminary data.</text>
</comment>
<protein>
    <submittedName>
        <fullName evidence="1">Uncharacterized protein</fullName>
    </submittedName>
</protein>